<evidence type="ECO:0000313" key="2">
    <source>
        <dbReference type="EMBL" id="RUR74846.1"/>
    </source>
</evidence>
<comment type="caution">
    <text evidence="2">The sequence shown here is derived from an EMBL/GenBank/DDBJ whole genome shotgun (WGS) entry which is preliminary data.</text>
</comment>
<dbReference type="InterPro" id="IPR016181">
    <property type="entry name" value="Acyl_CoA_acyltransferase"/>
</dbReference>
<dbReference type="AlphaFoldDB" id="A0A3S1FBN1"/>
<proteinExistence type="predicted"/>
<sequence>MHLNINNGVKKIQMPEYKISIDNQSDSKSCNFIDKQLHEFNLGKIGDYQYTPLCLLLHDLEQKLMGGLDAFMGLGWLHIGKLWIAEELRGYGYGKALVLAAEQEAIKHGCLNAYVFTYSFQSPDFYKHLGYEVFGELENFPPGYCRYFLKKRLEVV</sequence>
<dbReference type="CDD" id="cd04301">
    <property type="entry name" value="NAT_SF"/>
    <property type="match status" value="1"/>
</dbReference>
<dbReference type="Proteomes" id="UP000268857">
    <property type="component" value="Unassembled WGS sequence"/>
</dbReference>
<evidence type="ECO:0000259" key="1">
    <source>
        <dbReference type="PROSITE" id="PS51186"/>
    </source>
</evidence>
<dbReference type="InterPro" id="IPR000182">
    <property type="entry name" value="GNAT_dom"/>
</dbReference>
<dbReference type="PROSITE" id="PS51186">
    <property type="entry name" value="GNAT"/>
    <property type="match status" value="1"/>
</dbReference>
<dbReference type="STRING" id="211165.GCA_000317285_01878"/>
<dbReference type="Gene3D" id="3.40.630.30">
    <property type="match status" value="1"/>
</dbReference>
<protein>
    <recommendedName>
        <fullName evidence="1">N-acetyltransferase domain-containing protein</fullName>
    </recommendedName>
</protein>
<accession>A0A3S1FBN1</accession>
<name>A0A3S1FBN1_CHLFR</name>
<dbReference type="Pfam" id="PF00583">
    <property type="entry name" value="Acetyltransf_1"/>
    <property type="match status" value="1"/>
</dbReference>
<dbReference type="SUPFAM" id="SSF55729">
    <property type="entry name" value="Acyl-CoA N-acyltransferases (Nat)"/>
    <property type="match status" value="1"/>
</dbReference>
<dbReference type="EMBL" id="RSCJ01000027">
    <property type="protein sequence ID" value="RUR74846.1"/>
    <property type="molecule type" value="Genomic_DNA"/>
</dbReference>
<dbReference type="GO" id="GO:0016747">
    <property type="term" value="F:acyltransferase activity, transferring groups other than amino-acyl groups"/>
    <property type="evidence" value="ECO:0007669"/>
    <property type="project" value="InterPro"/>
</dbReference>
<gene>
    <name evidence="2" type="ORF">PCC6912_50240</name>
</gene>
<keyword evidence="3" id="KW-1185">Reference proteome</keyword>
<reference evidence="2 3" key="1">
    <citation type="journal article" date="2019" name="Genome Biol. Evol.">
        <title>Day and night: Metabolic profiles and evolutionary relationships of six axenic non-marine cyanobacteria.</title>
        <authorList>
            <person name="Will S.E."/>
            <person name="Henke P."/>
            <person name="Boedeker C."/>
            <person name="Huang S."/>
            <person name="Brinkmann H."/>
            <person name="Rohde M."/>
            <person name="Jarek M."/>
            <person name="Friedl T."/>
            <person name="Seufert S."/>
            <person name="Schumacher M."/>
            <person name="Overmann J."/>
            <person name="Neumann-Schaal M."/>
            <person name="Petersen J."/>
        </authorList>
    </citation>
    <scope>NUCLEOTIDE SEQUENCE [LARGE SCALE GENOMIC DNA]</scope>
    <source>
        <strain evidence="2 3">PCC 6912</strain>
    </source>
</reference>
<evidence type="ECO:0000313" key="3">
    <source>
        <dbReference type="Proteomes" id="UP000268857"/>
    </source>
</evidence>
<organism evidence="2 3">
    <name type="scientific">Chlorogloeopsis fritschii PCC 6912</name>
    <dbReference type="NCBI Taxonomy" id="211165"/>
    <lineage>
        <taxon>Bacteria</taxon>
        <taxon>Bacillati</taxon>
        <taxon>Cyanobacteriota</taxon>
        <taxon>Cyanophyceae</taxon>
        <taxon>Nostocales</taxon>
        <taxon>Chlorogloeopsidaceae</taxon>
        <taxon>Chlorogloeopsis</taxon>
    </lineage>
</organism>
<feature type="domain" description="N-acetyltransferase" evidence="1">
    <location>
        <begin position="17"/>
        <end position="154"/>
    </location>
</feature>